<comment type="similarity">
    <text evidence="3">Belongs to the acetyltransferase family. RimJ subfamily.</text>
</comment>
<evidence type="ECO:0000256" key="3">
    <source>
        <dbReference type="ARBA" id="ARBA00038502"/>
    </source>
</evidence>
<keyword evidence="1" id="KW-0808">Transferase</keyword>
<dbReference type="InterPro" id="IPR016181">
    <property type="entry name" value="Acyl_CoA_acyltransferase"/>
</dbReference>
<keyword evidence="2" id="KW-0012">Acyltransferase</keyword>
<accession>A0ABT0FZS3</accession>
<feature type="domain" description="N-acetyltransferase" evidence="4">
    <location>
        <begin position="5"/>
        <end position="159"/>
    </location>
</feature>
<dbReference type="RefSeq" id="WP_242374444.1">
    <property type="nucleotide sequence ID" value="NZ_JAKRKC020000001.1"/>
</dbReference>
<name>A0ABT0FZS3_9ACTN</name>
<comment type="caution">
    <text evidence="5">The sequence shown here is derived from an EMBL/GenBank/DDBJ whole genome shotgun (WGS) entry which is preliminary data.</text>
</comment>
<dbReference type="SUPFAM" id="SSF55729">
    <property type="entry name" value="Acyl-CoA N-acyltransferases (Nat)"/>
    <property type="match status" value="1"/>
</dbReference>
<dbReference type="EMBL" id="JAKRKC020000001">
    <property type="protein sequence ID" value="MCK2217842.1"/>
    <property type="molecule type" value="Genomic_DNA"/>
</dbReference>
<protein>
    <submittedName>
        <fullName evidence="5">GNAT family N-acetyltransferase</fullName>
    </submittedName>
</protein>
<proteinExistence type="inferred from homology"/>
<evidence type="ECO:0000313" key="5">
    <source>
        <dbReference type="EMBL" id="MCK2217842.1"/>
    </source>
</evidence>
<dbReference type="PANTHER" id="PTHR43792">
    <property type="entry name" value="GNAT FAMILY, PUTATIVE (AFU_ORTHOLOGUE AFUA_3G00765)-RELATED-RELATED"/>
    <property type="match status" value="1"/>
</dbReference>
<organism evidence="5 6">
    <name type="scientific">Actinomadura luzonensis</name>
    <dbReference type="NCBI Taxonomy" id="2805427"/>
    <lineage>
        <taxon>Bacteria</taxon>
        <taxon>Bacillati</taxon>
        <taxon>Actinomycetota</taxon>
        <taxon>Actinomycetes</taxon>
        <taxon>Streptosporangiales</taxon>
        <taxon>Thermomonosporaceae</taxon>
        <taxon>Actinomadura</taxon>
    </lineage>
</organism>
<keyword evidence="6" id="KW-1185">Reference proteome</keyword>
<dbReference type="InterPro" id="IPR051531">
    <property type="entry name" value="N-acetyltransferase"/>
</dbReference>
<sequence>MDDEVFIRPVTAADETEFTALALDSVALHRGWISAPTTAPRFAGYLARFDGVTAVGMVVCLRSSGEIVGLVNLRQIGDGRATLGFGAFARTAGRGYLRRGVALALTHAFGELRLERVVADVQPVNTPCRKLMERLGFCRQDGIRVTMVIDGVPRAHERWFITPELFAGAVRNHSPVAEDGLRG</sequence>
<dbReference type="PROSITE" id="PS51186">
    <property type="entry name" value="GNAT"/>
    <property type="match status" value="1"/>
</dbReference>
<dbReference type="Gene3D" id="3.40.630.30">
    <property type="match status" value="1"/>
</dbReference>
<dbReference type="InterPro" id="IPR000182">
    <property type="entry name" value="GNAT_dom"/>
</dbReference>
<dbReference type="Proteomes" id="UP001317259">
    <property type="component" value="Unassembled WGS sequence"/>
</dbReference>
<dbReference type="Pfam" id="PF13302">
    <property type="entry name" value="Acetyltransf_3"/>
    <property type="match status" value="1"/>
</dbReference>
<dbReference type="PANTHER" id="PTHR43792:SF8">
    <property type="entry name" value="[RIBOSOMAL PROTEIN US5]-ALANINE N-ACETYLTRANSFERASE"/>
    <property type="match status" value="1"/>
</dbReference>
<gene>
    <name evidence="5" type="ORF">MF672_029200</name>
</gene>
<evidence type="ECO:0000256" key="1">
    <source>
        <dbReference type="ARBA" id="ARBA00022679"/>
    </source>
</evidence>
<reference evidence="5 6" key="1">
    <citation type="submission" date="2022-04" db="EMBL/GenBank/DDBJ databases">
        <title>Genome draft of Actinomadura sp. ATCC 31491.</title>
        <authorList>
            <person name="Shi X."/>
            <person name="Du Y."/>
        </authorList>
    </citation>
    <scope>NUCLEOTIDE SEQUENCE [LARGE SCALE GENOMIC DNA]</scope>
    <source>
        <strain evidence="5 6">ATCC 31491</strain>
    </source>
</reference>
<evidence type="ECO:0000313" key="6">
    <source>
        <dbReference type="Proteomes" id="UP001317259"/>
    </source>
</evidence>
<evidence type="ECO:0000256" key="2">
    <source>
        <dbReference type="ARBA" id="ARBA00023315"/>
    </source>
</evidence>
<evidence type="ECO:0000259" key="4">
    <source>
        <dbReference type="PROSITE" id="PS51186"/>
    </source>
</evidence>